<accession>A0A5C5YEA8</accession>
<protein>
    <recommendedName>
        <fullName evidence="5">Periplasmic protein</fullName>
    </recommendedName>
</protein>
<dbReference type="AlphaFoldDB" id="A0A5C5YEA8"/>
<feature type="signal peptide" evidence="2">
    <location>
        <begin position="1"/>
        <end position="24"/>
    </location>
</feature>
<name>A0A5C5YEA8_9BACT</name>
<keyword evidence="2" id="KW-0732">Signal</keyword>
<sequence precursor="true">MLVSKTHWLVAIAAAGFVAGPAVAQQDRVPTTKPGTQSDAQPSGEQPPVEAAAEGSGDADAAVDPNALEPDKLEQQMRMDQMAMKQTMKNIELVSKVKSELMSDERLAARVAREILMQELVQDKEYLAMMRDGLRTETDSDPAMESLVEKISAAKAAMVKDEAAMMSMTRELMVRQLAANRIAMMNGGRLNEQAPENVSERTEADSDAGQISSSEAETEATAAVN</sequence>
<feature type="chain" id="PRO_5023025158" description="Periplasmic protein" evidence="2">
    <location>
        <begin position="25"/>
        <end position="225"/>
    </location>
</feature>
<reference evidence="3 4" key="1">
    <citation type="submission" date="2019-02" db="EMBL/GenBank/DDBJ databases">
        <title>Deep-cultivation of Planctomycetes and their phenomic and genomic characterization uncovers novel biology.</title>
        <authorList>
            <person name="Wiegand S."/>
            <person name="Jogler M."/>
            <person name="Boedeker C."/>
            <person name="Pinto D."/>
            <person name="Vollmers J."/>
            <person name="Rivas-Marin E."/>
            <person name="Kohn T."/>
            <person name="Peeters S.H."/>
            <person name="Heuer A."/>
            <person name="Rast P."/>
            <person name="Oberbeckmann S."/>
            <person name="Bunk B."/>
            <person name="Jeske O."/>
            <person name="Meyerdierks A."/>
            <person name="Storesund J.E."/>
            <person name="Kallscheuer N."/>
            <person name="Luecker S."/>
            <person name="Lage O.M."/>
            <person name="Pohl T."/>
            <person name="Merkel B.J."/>
            <person name="Hornburger P."/>
            <person name="Mueller R.-W."/>
            <person name="Bruemmer F."/>
            <person name="Labrenz M."/>
            <person name="Spormann A.M."/>
            <person name="Op Den Camp H."/>
            <person name="Overmann J."/>
            <person name="Amann R."/>
            <person name="Jetten M.S.M."/>
            <person name="Mascher T."/>
            <person name="Medema M.H."/>
            <person name="Devos D.P."/>
            <person name="Kaster A.-K."/>
            <person name="Ovreas L."/>
            <person name="Rohde M."/>
            <person name="Galperin M.Y."/>
            <person name="Jogler C."/>
        </authorList>
    </citation>
    <scope>NUCLEOTIDE SEQUENCE [LARGE SCALE GENOMIC DNA]</scope>
    <source>
        <strain evidence="3 4">CA85</strain>
    </source>
</reference>
<feature type="compositionally biased region" description="Low complexity" evidence="1">
    <location>
        <begin position="212"/>
        <end position="225"/>
    </location>
</feature>
<dbReference type="EMBL" id="SJPK01000002">
    <property type="protein sequence ID" value="TWT74076.1"/>
    <property type="molecule type" value="Genomic_DNA"/>
</dbReference>
<evidence type="ECO:0000256" key="1">
    <source>
        <dbReference type="SAM" id="MobiDB-lite"/>
    </source>
</evidence>
<feature type="region of interest" description="Disordered" evidence="1">
    <location>
        <begin position="188"/>
        <end position="225"/>
    </location>
</feature>
<feature type="compositionally biased region" description="Low complexity" evidence="1">
    <location>
        <begin position="49"/>
        <end position="63"/>
    </location>
</feature>
<feature type="compositionally biased region" description="Polar residues" evidence="1">
    <location>
        <begin position="33"/>
        <end position="44"/>
    </location>
</feature>
<dbReference type="OrthoDB" id="9908924at2"/>
<evidence type="ECO:0000313" key="3">
    <source>
        <dbReference type="EMBL" id="TWT74076.1"/>
    </source>
</evidence>
<evidence type="ECO:0000313" key="4">
    <source>
        <dbReference type="Proteomes" id="UP000318053"/>
    </source>
</evidence>
<dbReference type="Proteomes" id="UP000318053">
    <property type="component" value="Unassembled WGS sequence"/>
</dbReference>
<proteinExistence type="predicted"/>
<evidence type="ECO:0008006" key="5">
    <source>
        <dbReference type="Google" id="ProtNLM"/>
    </source>
</evidence>
<feature type="region of interest" description="Disordered" evidence="1">
    <location>
        <begin position="24"/>
        <end position="65"/>
    </location>
</feature>
<gene>
    <name evidence="3" type="ORF">CA85_09620</name>
</gene>
<keyword evidence="4" id="KW-1185">Reference proteome</keyword>
<comment type="caution">
    <text evidence="3">The sequence shown here is derived from an EMBL/GenBank/DDBJ whole genome shotgun (WGS) entry which is preliminary data.</text>
</comment>
<evidence type="ECO:0000256" key="2">
    <source>
        <dbReference type="SAM" id="SignalP"/>
    </source>
</evidence>
<organism evidence="3 4">
    <name type="scientific">Allorhodopirellula solitaria</name>
    <dbReference type="NCBI Taxonomy" id="2527987"/>
    <lineage>
        <taxon>Bacteria</taxon>
        <taxon>Pseudomonadati</taxon>
        <taxon>Planctomycetota</taxon>
        <taxon>Planctomycetia</taxon>
        <taxon>Pirellulales</taxon>
        <taxon>Pirellulaceae</taxon>
        <taxon>Allorhodopirellula</taxon>
    </lineage>
</organism>
<dbReference type="RefSeq" id="WP_146390124.1">
    <property type="nucleotide sequence ID" value="NZ_SJPK01000002.1"/>
</dbReference>